<name>A0A7G3UEN9_STRT9</name>
<dbReference type="GO" id="GO:0016757">
    <property type="term" value="F:glycosyltransferase activity"/>
    <property type="evidence" value="ECO:0007669"/>
    <property type="project" value="UniProtKB-KW"/>
</dbReference>
<evidence type="ECO:0000256" key="2">
    <source>
        <dbReference type="ARBA" id="ARBA00022676"/>
    </source>
</evidence>
<evidence type="ECO:0000259" key="6">
    <source>
        <dbReference type="Pfam" id="PF13439"/>
    </source>
</evidence>
<dbReference type="InterPro" id="IPR001296">
    <property type="entry name" value="Glyco_trans_1"/>
</dbReference>
<feature type="domain" description="Glycosyl transferase family 1" evidence="5">
    <location>
        <begin position="194"/>
        <end position="257"/>
    </location>
</feature>
<keyword evidence="3 7" id="KW-0808">Transferase</keyword>
<dbReference type="SUPFAM" id="SSF53756">
    <property type="entry name" value="UDP-Glycosyltransferase/glycogen phosphorylase"/>
    <property type="match status" value="2"/>
</dbReference>
<evidence type="ECO:0000256" key="1">
    <source>
        <dbReference type="ARBA" id="ARBA00021292"/>
    </source>
</evidence>
<keyword evidence="8" id="KW-1185">Reference proteome</keyword>
<reference evidence="7 8" key="1">
    <citation type="journal article" date="2012" name="J. Bacteriol.">
        <title>Draft genome of Streptomyces tsukubaensis NRRL 18488, the producer of the clinically important immunosuppressant tacrolimus (FK506).</title>
        <authorList>
            <person name="Barreiro C."/>
            <person name="Prieto C."/>
            <person name="Sola-Landa A."/>
            <person name="Solera E."/>
            <person name="Martinez-Castro M."/>
            <person name="Perez-Redondo R."/>
            <person name="Garcia-Estrada C."/>
            <person name="Aparicio J.F."/>
            <person name="Fernandez-Martinez L.T."/>
            <person name="Santos-Aberturas J."/>
            <person name="Salehi-Najafabadi Z."/>
            <person name="Rodriguez-Garcia A."/>
            <person name="Tauch A."/>
            <person name="Martin J.F."/>
        </authorList>
    </citation>
    <scope>NUCLEOTIDE SEQUENCE [LARGE SCALE GENOMIC DNA]</scope>
    <source>
        <strain evidence="8">DSM 42081 / NBRC 108919 / NRRL 18488 / 9993</strain>
    </source>
</reference>
<evidence type="ECO:0000256" key="3">
    <source>
        <dbReference type="ARBA" id="ARBA00022679"/>
    </source>
</evidence>
<dbReference type="PANTHER" id="PTHR12526:SF635">
    <property type="entry name" value="GLYCOSYL TRANSFERASE GROUP 1"/>
    <property type="match status" value="1"/>
</dbReference>
<evidence type="ECO:0000313" key="7">
    <source>
        <dbReference type="EMBL" id="QKM67809.1"/>
    </source>
</evidence>
<feature type="region of interest" description="Disordered" evidence="4">
    <location>
        <begin position="260"/>
        <end position="316"/>
    </location>
</feature>
<feature type="domain" description="Glycosyl transferase family 1" evidence="5">
    <location>
        <begin position="387"/>
        <end position="465"/>
    </location>
</feature>
<dbReference type="InterPro" id="IPR028098">
    <property type="entry name" value="Glyco_trans_4-like_N"/>
</dbReference>
<evidence type="ECO:0000313" key="8">
    <source>
        <dbReference type="Proteomes" id="UP000005940"/>
    </source>
</evidence>
<accession>A0A7G3UEN9</accession>
<dbReference type="Gene3D" id="3.40.50.2000">
    <property type="entry name" value="Glycogen Phosphorylase B"/>
    <property type="match status" value="4"/>
</dbReference>
<evidence type="ECO:0000259" key="5">
    <source>
        <dbReference type="Pfam" id="PF00534"/>
    </source>
</evidence>
<feature type="region of interest" description="Disordered" evidence="4">
    <location>
        <begin position="491"/>
        <end position="521"/>
    </location>
</feature>
<dbReference type="Pfam" id="PF00534">
    <property type="entry name" value="Glycos_transf_1"/>
    <property type="match status" value="2"/>
</dbReference>
<gene>
    <name evidence="7" type="ORF">STSU_012145</name>
</gene>
<dbReference type="PANTHER" id="PTHR12526">
    <property type="entry name" value="GLYCOSYLTRANSFERASE"/>
    <property type="match status" value="1"/>
</dbReference>
<protein>
    <recommendedName>
        <fullName evidence="1">D-inositol 3-phosphate glycosyltransferase</fullName>
    </recommendedName>
</protein>
<feature type="compositionally biased region" description="Low complexity" evidence="4">
    <location>
        <begin position="356"/>
        <end position="381"/>
    </location>
</feature>
<feature type="compositionally biased region" description="Low complexity" evidence="4">
    <location>
        <begin position="293"/>
        <end position="310"/>
    </location>
</feature>
<dbReference type="AlphaFoldDB" id="A0A7G3UEN9"/>
<feature type="region of interest" description="Disordered" evidence="4">
    <location>
        <begin position="356"/>
        <end position="382"/>
    </location>
</feature>
<evidence type="ECO:0000256" key="4">
    <source>
        <dbReference type="SAM" id="MobiDB-lite"/>
    </source>
</evidence>
<keyword evidence="2" id="KW-0328">Glycosyltransferase</keyword>
<dbReference type="Pfam" id="PF13439">
    <property type="entry name" value="Glyco_transf_4"/>
    <property type="match status" value="1"/>
</dbReference>
<organism evidence="7 8">
    <name type="scientific">Streptomyces tsukubensis (strain DSM 42081 / NBRC 108919 / NRRL 18488 / 9993)</name>
    <dbReference type="NCBI Taxonomy" id="1114943"/>
    <lineage>
        <taxon>Bacteria</taxon>
        <taxon>Bacillati</taxon>
        <taxon>Actinomycetota</taxon>
        <taxon>Actinomycetes</taxon>
        <taxon>Kitasatosporales</taxon>
        <taxon>Streptomycetaceae</taxon>
        <taxon>Streptomyces</taxon>
    </lineage>
</organism>
<dbReference type="Proteomes" id="UP000005940">
    <property type="component" value="Chromosome"/>
</dbReference>
<dbReference type="EMBL" id="CP029159">
    <property type="protein sequence ID" value="QKM67809.1"/>
    <property type="molecule type" value="Genomic_DNA"/>
</dbReference>
<dbReference type="RefSeq" id="WP_130584871.1">
    <property type="nucleotide sequence ID" value="NZ_CP029159.1"/>
</dbReference>
<feature type="domain" description="Glycosyltransferase subfamily 4-like N-terminal" evidence="6">
    <location>
        <begin position="18"/>
        <end position="174"/>
    </location>
</feature>
<sequence length="521" mass="52432">MTAAAPRVLQVITGLGTGGAEQQLRLLLRHLPYACDVVTLTNPGPVADGLRADGVEVTDLGMCGNRDLAALPRLVRLIRDGGYGLVHTHLYRACVYGRIAARLAGVRAVVATEHSLGDREIEGRPLTRGTRALYRGTERLGAATVAVSDTVAARLADWGVPPERTHTVPNGIDARQFRFDPAARSAVRSGLGVAPDAYLLGGVGRLVPGKGFDALIRTAAAVPAVTVVIAGEGPEGPALKRLAAELGVADRVRFLGDCAPGPTADTGGPAGRGSCGPVTDHTVGTGSAGPGGSAPADPGAAVAAGPPGAARVGGSGGCDRAAVAAVPVWAGATGPGGTAAQETPVAGAAEAGAAAGAGAPARPGAPAGPGAAARSGPSAGPRLRITVPEVLSAVDAFVSASREEAFGLAVVEALAAGLPVLYRTCPAVQDLSPELVPGAVRFGPDDASLTAAVRELAARRPPRSRTAPGGVAHYDIRRTAGLVAEVYERVLAGDRPHPSNPRGRTLPRQKTQPDPTERVHR</sequence>
<proteinExistence type="predicted"/>